<dbReference type="Gene3D" id="1.10.357.10">
    <property type="entry name" value="Tetracycline Repressor, domain 2"/>
    <property type="match status" value="1"/>
</dbReference>
<dbReference type="GO" id="GO:0003677">
    <property type="term" value="F:DNA binding"/>
    <property type="evidence" value="ECO:0007669"/>
    <property type="project" value="UniProtKB-UniRule"/>
</dbReference>
<feature type="domain" description="HTH tetR-type" evidence="3">
    <location>
        <begin position="1"/>
        <end position="50"/>
    </location>
</feature>
<sequence length="202" mass="22865">MALFNEKGIEYVGMRELAAALDMRIGNLTYYFPTKDDLVLKLLETFSAADVAIHEANKVKSLYDFLLKNALLFDNSLKYKALSLSMVHLIEQNPKIGANNSLVGNAYETRLNEEIALLAKNNYLKFKSSIEQLLLVSTNSLQNRFWMSEALLDGNRKTLEGQKNHYLSMKAFLFTPYATQAGLKDIERFLKKLSNPASQQTA</sequence>
<dbReference type="EMBL" id="VCEJ01000002">
    <property type="protein sequence ID" value="TLV04013.1"/>
    <property type="molecule type" value="Genomic_DNA"/>
</dbReference>
<dbReference type="PROSITE" id="PS50977">
    <property type="entry name" value="HTH_TETR_2"/>
    <property type="match status" value="1"/>
</dbReference>
<evidence type="ECO:0000313" key="4">
    <source>
        <dbReference type="EMBL" id="TLV04013.1"/>
    </source>
</evidence>
<protein>
    <submittedName>
        <fullName evidence="4">Helix-turn-helix transcriptional regulator</fullName>
    </submittedName>
</protein>
<dbReference type="Proteomes" id="UP000306402">
    <property type="component" value="Unassembled WGS sequence"/>
</dbReference>
<feature type="DNA-binding region" description="H-T-H motif" evidence="2">
    <location>
        <begin position="13"/>
        <end position="32"/>
    </location>
</feature>
<dbReference type="OrthoDB" id="9785164at2"/>
<comment type="caution">
    <text evidence="4">The sequence shown here is derived from an EMBL/GenBank/DDBJ whole genome shotgun (WGS) entry which is preliminary data.</text>
</comment>
<evidence type="ECO:0000259" key="3">
    <source>
        <dbReference type="PROSITE" id="PS50977"/>
    </source>
</evidence>
<gene>
    <name evidence="4" type="ORF">FEN17_01015</name>
</gene>
<dbReference type="AlphaFoldDB" id="A0A5R9L625"/>
<keyword evidence="1 2" id="KW-0238">DNA-binding</keyword>
<reference evidence="4 5" key="1">
    <citation type="submission" date="2019-05" db="EMBL/GenBank/DDBJ databases">
        <authorList>
            <person name="Qu J.-H."/>
        </authorList>
    </citation>
    <scope>NUCLEOTIDE SEQUENCE [LARGE SCALE GENOMIC DNA]</scope>
    <source>
        <strain evidence="4 5">T17</strain>
    </source>
</reference>
<organism evidence="4 5">
    <name type="scientific">Dyadobacter luticola</name>
    <dbReference type="NCBI Taxonomy" id="1979387"/>
    <lineage>
        <taxon>Bacteria</taxon>
        <taxon>Pseudomonadati</taxon>
        <taxon>Bacteroidota</taxon>
        <taxon>Cytophagia</taxon>
        <taxon>Cytophagales</taxon>
        <taxon>Spirosomataceae</taxon>
        <taxon>Dyadobacter</taxon>
    </lineage>
</organism>
<accession>A0A5R9L625</accession>
<proteinExistence type="predicted"/>
<dbReference type="InterPro" id="IPR001647">
    <property type="entry name" value="HTH_TetR"/>
</dbReference>
<evidence type="ECO:0000256" key="2">
    <source>
        <dbReference type="PROSITE-ProRule" id="PRU00335"/>
    </source>
</evidence>
<dbReference type="Pfam" id="PF00440">
    <property type="entry name" value="TetR_N"/>
    <property type="match status" value="1"/>
</dbReference>
<dbReference type="InterPro" id="IPR009057">
    <property type="entry name" value="Homeodomain-like_sf"/>
</dbReference>
<name>A0A5R9L625_9BACT</name>
<evidence type="ECO:0000256" key="1">
    <source>
        <dbReference type="ARBA" id="ARBA00023125"/>
    </source>
</evidence>
<dbReference type="SUPFAM" id="SSF46689">
    <property type="entry name" value="Homeodomain-like"/>
    <property type="match status" value="1"/>
</dbReference>
<evidence type="ECO:0000313" key="5">
    <source>
        <dbReference type="Proteomes" id="UP000306402"/>
    </source>
</evidence>
<keyword evidence="5" id="KW-1185">Reference proteome</keyword>